<evidence type="ECO:0000259" key="9">
    <source>
        <dbReference type="PROSITE" id="PS51831"/>
    </source>
</evidence>
<dbReference type="GO" id="GO:0004798">
    <property type="term" value="F:dTMP kinase activity"/>
    <property type="evidence" value="ECO:0007669"/>
    <property type="project" value="UniProtKB-UniRule"/>
</dbReference>
<evidence type="ECO:0000256" key="3">
    <source>
        <dbReference type="ARBA" id="ARBA00022727"/>
    </source>
</evidence>
<dbReference type="HAMAP" id="MF_00165">
    <property type="entry name" value="Thymidylate_kinase"/>
    <property type="match status" value="1"/>
</dbReference>
<keyword evidence="6 8" id="KW-0067">ATP-binding</keyword>
<dbReference type="Pfam" id="PF01966">
    <property type="entry name" value="HD"/>
    <property type="match status" value="1"/>
</dbReference>
<dbReference type="CDD" id="cd00077">
    <property type="entry name" value="HDc"/>
    <property type="match status" value="1"/>
</dbReference>
<gene>
    <name evidence="8" type="primary">tmk</name>
    <name evidence="10" type="ORF">A3B40_02530</name>
</gene>
<feature type="domain" description="HD" evidence="9">
    <location>
        <begin position="24"/>
        <end position="126"/>
    </location>
</feature>
<dbReference type="Gene3D" id="3.40.50.300">
    <property type="entry name" value="P-loop containing nucleotide triphosphate hydrolases"/>
    <property type="match status" value="1"/>
</dbReference>
<comment type="function">
    <text evidence="8">Phosphorylation of dTMP to form dTDP in both de novo and salvage pathways of dTTP synthesis.</text>
</comment>
<evidence type="ECO:0000256" key="6">
    <source>
        <dbReference type="ARBA" id="ARBA00022840"/>
    </source>
</evidence>
<evidence type="ECO:0000256" key="5">
    <source>
        <dbReference type="ARBA" id="ARBA00022777"/>
    </source>
</evidence>
<sequence length="397" mass="46323">MNWTKREKTIIETIKSKLYSPSHGLDHLIKVSDFASILAKKYKANQEIVVAAALLHDLGRNNPKLHGKESSEYSVVQAKPILKKADYTQKEIELILQIIREHDQPFFTSKLLESRILKDADFLDGFGFRGLLRSIYFTAEAGQPQQMAIERIAKKMPDRFKGLEFLESKNIAQEQFNLTRLLLQEKNNYQGKLYTGKLIIFEGISGTGKETQARLLAEYLNKQGEKVEIVFHPTPEMKEILKLWRKQKRDDFSEVFFFLADRFNVMQKKVLPALKQGKTVISLRSYISSLVYQAKTQYQLDLVNYLYSNFEPLPDIVFYFDLKPEIALVRIENRTKKTGEEKGKFEKLNLLKEKRRKYKQVIKKFKHVVTLDAVRSIDELHKDIVDSQLALWQKKDI</sequence>
<dbReference type="Pfam" id="PF02223">
    <property type="entry name" value="Thymidylate_kin"/>
    <property type="match status" value="1"/>
</dbReference>
<comment type="similarity">
    <text evidence="1 8">Belongs to the thymidylate kinase family.</text>
</comment>
<keyword evidence="2 8" id="KW-0808">Transferase</keyword>
<accession>A0A1F7IMX5</accession>
<dbReference type="SMART" id="SM00471">
    <property type="entry name" value="HDc"/>
    <property type="match status" value="1"/>
</dbReference>
<dbReference type="GO" id="GO:0006233">
    <property type="term" value="P:dTDP biosynthetic process"/>
    <property type="evidence" value="ECO:0007669"/>
    <property type="project" value="InterPro"/>
</dbReference>
<name>A0A1F7IMX5_9BACT</name>
<dbReference type="InterPro" id="IPR006674">
    <property type="entry name" value="HD_domain"/>
</dbReference>
<dbReference type="NCBIfam" id="TIGR00277">
    <property type="entry name" value="HDIG"/>
    <property type="match status" value="1"/>
</dbReference>
<dbReference type="InterPro" id="IPR003607">
    <property type="entry name" value="HD/PDEase_dom"/>
</dbReference>
<dbReference type="GO" id="GO:0006235">
    <property type="term" value="P:dTTP biosynthetic process"/>
    <property type="evidence" value="ECO:0007669"/>
    <property type="project" value="UniProtKB-UniRule"/>
</dbReference>
<dbReference type="CDD" id="cd01672">
    <property type="entry name" value="TMPK"/>
    <property type="match status" value="1"/>
</dbReference>
<evidence type="ECO:0000256" key="2">
    <source>
        <dbReference type="ARBA" id="ARBA00022679"/>
    </source>
</evidence>
<comment type="catalytic activity">
    <reaction evidence="7 8">
        <text>dTMP + ATP = dTDP + ADP</text>
        <dbReference type="Rhea" id="RHEA:13517"/>
        <dbReference type="ChEBI" id="CHEBI:30616"/>
        <dbReference type="ChEBI" id="CHEBI:58369"/>
        <dbReference type="ChEBI" id="CHEBI:63528"/>
        <dbReference type="ChEBI" id="CHEBI:456216"/>
        <dbReference type="EC" id="2.7.4.9"/>
    </reaction>
</comment>
<evidence type="ECO:0000256" key="4">
    <source>
        <dbReference type="ARBA" id="ARBA00022741"/>
    </source>
</evidence>
<dbReference type="Gene3D" id="1.10.3210.10">
    <property type="entry name" value="Hypothetical protein af1432"/>
    <property type="match status" value="1"/>
</dbReference>
<comment type="caution">
    <text evidence="8">Lacks conserved residue(s) required for the propagation of feature annotation.</text>
</comment>
<evidence type="ECO:0000313" key="11">
    <source>
        <dbReference type="Proteomes" id="UP000178040"/>
    </source>
</evidence>
<dbReference type="InterPro" id="IPR039430">
    <property type="entry name" value="Thymidylate_kin-like_dom"/>
</dbReference>
<keyword evidence="3 8" id="KW-0545">Nucleotide biosynthesis</keyword>
<dbReference type="Proteomes" id="UP000178040">
    <property type="component" value="Unassembled WGS sequence"/>
</dbReference>
<keyword evidence="5 8" id="KW-0418">Kinase</keyword>
<dbReference type="GO" id="GO:0006227">
    <property type="term" value="P:dUDP biosynthetic process"/>
    <property type="evidence" value="ECO:0007669"/>
    <property type="project" value="TreeGrafter"/>
</dbReference>
<dbReference type="EC" id="2.7.4.9" evidence="8"/>
<dbReference type="InterPro" id="IPR006675">
    <property type="entry name" value="HDIG_dom"/>
</dbReference>
<dbReference type="PROSITE" id="PS51831">
    <property type="entry name" value="HD"/>
    <property type="match status" value="1"/>
</dbReference>
<reference evidence="10 11" key="1">
    <citation type="journal article" date="2016" name="Nat. Commun.">
        <title>Thousands of microbial genomes shed light on interconnected biogeochemical processes in an aquifer system.</title>
        <authorList>
            <person name="Anantharaman K."/>
            <person name="Brown C.T."/>
            <person name="Hug L.A."/>
            <person name="Sharon I."/>
            <person name="Castelle C.J."/>
            <person name="Probst A.J."/>
            <person name="Thomas B.C."/>
            <person name="Singh A."/>
            <person name="Wilkins M.J."/>
            <person name="Karaoz U."/>
            <person name="Brodie E.L."/>
            <person name="Williams K.H."/>
            <person name="Hubbard S.S."/>
            <person name="Banfield J.F."/>
        </authorList>
    </citation>
    <scope>NUCLEOTIDE SEQUENCE [LARGE SCALE GENOMIC DNA]</scope>
</reference>
<dbReference type="PANTHER" id="PTHR10344">
    <property type="entry name" value="THYMIDYLATE KINASE"/>
    <property type="match status" value="1"/>
</dbReference>
<dbReference type="AlphaFoldDB" id="A0A1F7IMX5"/>
<dbReference type="PANTHER" id="PTHR10344:SF4">
    <property type="entry name" value="UMP-CMP KINASE 2, MITOCHONDRIAL"/>
    <property type="match status" value="1"/>
</dbReference>
<dbReference type="InterPro" id="IPR018094">
    <property type="entry name" value="Thymidylate_kinase"/>
</dbReference>
<evidence type="ECO:0000313" key="10">
    <source>
        <dbReference type="EMBL" id="OGK44670.1"/>
    </source>
</evidence>
<evidence type="ECO:0000256" key="7">
    <source>
        <dbReference type="ARBA" id="ARBA00048743"/>
    </source>
</evidence>
<dbReference type="SUPFAM" id="SSF109604">
    <property type="entry name" value="HD-domain/PDEase-like"/>
    <property type="match status" value="1"/>
</dbReference>
<comment type="caution">
    <text evidence="10">The sequence shown here is derived from an EMBL/GenBank/DDBJ whole genome shotgun (WGS) entry which is preliminary data.</text>
</comment>
<dbReference type="NCBIfam" id="TIGR00041">
    <property type="entry name" value="DTMP_kinase"/>
    <property type="match status" value="1"/>
</dbReference>
<evidence type="ECO:0000256" key="1">
    <source>
        <dbReference type="ARBA" id="ARBA00009776"/>
    </source>
</evidence>
<dbReference type="SUPFAM" id="SSF52540">
    <property type="entry name" value="P-loop containing nucleoside triphosphate hydrolases"/>
    <property type="match status" value="1"/>
</dbReference>
<dbReference type="InterPro" id="IPR027417">
    <property type="entry name" value="P-loop_NTPase"/>
</dbReference>
<proteinExistence type="inferred from homology"/>
<dbReference type="GO" id="GO:0005524">
    <property type="term" value="F:ATP binding"/>
    <property type="evidence" value="ECO:0007669"/>
    <property type="project" value="UniProtKB-UniRule"/>
</dbReference>
<evidence type="ECO:0000256" key="8">
    <source>
        <dbReference type="HAMAP-Rule" id="MF_00165"/>
    </source>
</evidence>
<dbReference type="EMBL" id="MGAI01000024">
    <property type="protein sequence ID" value="OGK44670.1"/>
    <property type="molecule type" value="Genomic_DNA"/>
</dbReference>
<keyword evidence="4 8" id="KW-0547">Nucleotide-binding</keyword>
<dbReference type="GO" id="GO:0005737">
    <property type="term" value="C:cytoplasm"/>
    <property type="evidence" value="ECO:0007669"/>
    <property type="project" value="TreeGrafter"/>
</dbReference>
<protein>
    <recommendedName>
        <fullName evidence="8">Thymidylate kinase</fullName>
        <ecNumber evidence="8">2.7.4.9</ecNumber>
    </recommendedName>
    <alternativeName>
        <fullName evidence="8">dTMP kinase</fullName>
    </alternativeName>
</protein>
<organism evidence="10 11">
    <name type="scientific">Candidatus Roizmanbacteria bacterium RIFCSPLOWO2_01_FULL_37_16</name>
    <dbReference type="NCBI Taxonomy" id="1802058"/>
    <lineage>
        <taxon>Bacteria</taxon>
        <taxon>Candidatus Roizmaniibacteriota</taxon>
    </lineage>
</organism>